<dbReference type="EMBL" id="JBIMZQ010000007">
    <property type="protein sequence ID" value="KAL3670332.1"/>
    <property type="molecule type" value="Genomic_DNA"/>
</dbReference>
<sequence length="209" mass="24102">MLAIEDMKKLQKEQHRVTMVIFRKKKKETIQKQQQECRRLEREIKLFVKTARAKVACISVGDSKRASTSTVIKLQKAVVDWKTLSRENRALHDEIERREGFEQAVRKPNQAAIDAETLLLLPVDSQSGHRVCFDHEEPSFHFYPFTKAGFDTGVRNFEAELTKGIQSVSMIGNILGWDVYRAPLVTNDNSVLQRVQLAKRMCYPLDDLL</sequence>
<evidence type="ECO:0000313" key="3">
    <source>
        <dbReference type="Proteomes" id="UP001632037"/>
    </source>
</evidence>
<name>A0ABD3FVD1_9STRA</name>
<evidence type="ECO:0000313" key="2">
    <source>
        <dbReference type="EMBL" id="KAL3670332.1"/>
    </source>
</evidence>
<comment type="caution">
    <text evidence="2">The sequence shown here is derived from an EMBL/GenBank/DDBJ whole genome shotgun (WGS) entry which is preliminary data.</text>
</comment>
<gene>
    <name evidence="2" type="ORF">V7S43_004643</name>
</gene>
<proteinExistence type="predicted"/>
<dbReference type="Proteomes" id="UP001632037">
    <property type="component" value="Unassembled WGS sequence"/>
</dbReference>
<organism evidence="2 3">
    <name type="scientific">Phytophthora oleae</name>
    <dbReference type="NCBI Taxonomy" id="2107226"/>
    <lineage>
        <taxon>Eukaryota</taxon>
        <taxon>Sar</taxon>
        <taxon>Stramenopiles</taxon>
        <taxon>Oomycota</taxon>
        <taxon>Peronosporomycetes</taxon>
        <taxon>Peronosporales</taxon>
        <taxon>Peronosporaceae</taxon>
        <taxon>Phytophthora</taxon>
    </lineage>
</organism>
<keyword evidence="3" id="KW-1185">Reference proteome</keyword>
<keyword evidence="1" id="KW-0175">Coiled coil</keyword>
<feature type="coiled-coil region" evidence="1">
    <location>
        <begin position="23"/>
        <end position="50"/>
    </location>
</feature>
<accession>A0ABD3FVD1</accession>
<protein>
    <submittedName>
        <fullName evidence="2">Uncharacterized protein</fullName>
    </submittedName>
</protein>
<evidence type="ECO:0000256" key="1">
    <source>
        <dbReference type="SAM" id="Coils"/>
    </source>
</evidence>
<dbReference type="AlphaFoldDB" id="A0ABD3FVD1"/>
<reference evidence="2 3" key="1">
    <citation type="submission" date="2024-09" db="EMBL/GenBank/DDBJ databases">
        <title>Genome sequencing and assembly of Phytophthora oleae, isolate VK10A, causative agent of rot of olive drupes.</title>
        <authorList>
            <person name="Conti Taguali S."/>
            <person name="Riolo M."/>
            <person name="La Spada F."/>
            <person name="Cacciola S.O."/>
            <person name="Dionisio G."/>
        </authorList>
    </citation>
    <scope>NUCLEOTIDE SEQUENCE [LARGE SCALE GENOMIC DNA]</scope>
    <source>
        <strain evidence="2 3">VK10A</strain>
    </source>
</reference>